<dbReference type="AlphaFoldDB" id="A0A6M4IHH3"/>
<name>A0A6M4IHH3_9BACT</name>
<dbReference type="EMBL" id="CP053085">
    <property type="protein sequence ID" value="QJR34030.1"/>
    <property type="molecule type" value="Genomic_DNA"/>
</dbReference>
<accession>A0A6M4IHH3</accession>
<dbReference type="InterPro" id="IPR025510">
    <property type="entry name" value="DUF4397"/>
</dbReference>
<organism evidence="3 4">
    <name type="scientific">Gemmatimonas groenlandica</name>
    <dbReference type="NCBI Taxonomy" id="2732249"/>
    <lineage>
        <taxon>Bacteria</taxon>
        <taxon>Pseudomonadati</taxon>
        <taxon>Gemmatimonadota</taxon>
        <taxon>Gemmatimonadia</taxon>
        <taxon>Gemmatimonadales</taxon>
        <taxon>Gemmatimonadaceae</taxon>
        <taxon>Gemmatimonas</taxon>
    </lineage>
</organism>
<reference evidence="3 4" key="1">
    <citation type="submission" date="2020-05" db="EMBL/GenBank/DDBJ databases">
        <title>Complete genome sequence of Gemmatimonas greenlandica TET16.</title>
        <authorList>
            <person name="Zeng Y."/>
        </authorList>
    </citation>
    <scope>NUCLEOTIDE SEQUENCE [LARGE SCALE GENOMIC DNA]</scope>
    <source>
        <strain evidence="3 4">TET16</strain>
    </source>
</reference>
<dbReference type="PROSITE" id="PS51257">
    <property type="entry name" value="PROKAR_LIPOPROTEIN"/>
    <property type="match status" value="1"/>
</dbReference>
<feature type="domain" description="DUF4397" evidence="2">
    <location>
        <begin position="38"/>
        <end position="148"/>
    </location>
</feature>
<evidence type="ECO:0000313" key="3">
    <source>
        <dbReference type="EMBL" id="QJR34030.1"/>
    </source>
</evidence>
<dbReference type="RefSeq" id="WP_171223456.1">
    <property type="nucleotide sequence ID" value="NZ_CP053085.1"/>
</dbReference>
<protein>
    <submittedName>
        <fullName evidence="3">DUF4397 domain-containing protein</fullName>
    </submittedName>
</protein>
<dbReference type="Pfam" id="PF14344">
    <property type="entry name" value="DUF4397"/>
    <property type="match status" value="1"/>
</dbReference>
<sequence length="228" mass="23085">MRHLTLIALLLSSLALSGCSDGNSVQPGPVGGGSSPTLHVVNGTAATVEVRVDGAVRQAALAPYSISPSISTTVGSRTVQLVATGAFAGTAQVVVQTESGARETVAALPGSGLPLLAVTLPDTGYQVGANRSKLRVVHLAAASPPLTIWRTQPDFQTPISIMTPYAYLATAIVESSAGEWNVRVWPTGNGSWTAAAGAIALTIPAGQLRTVATMDAPGGGVQLKVVEP</sequence>
<keyword evidence="4" id="KW-1185">Reference proteome</keyword>
<dbReference type="Proteomes" id="UP000500938">
    <property type="component" value="Chromosome"/>
</dbReference>
<evidence type="ECO:0000259" key="2">
    <source>
        <dbReference type="Pfam" id="PF14344"/>
    </source>
</evidence>
<feature type="chain" id="PRO_5026669103" evidence="1">
    <location>
        <begin position="18"/>
        <end position="228"/>
    </location>
</feature>
<proteinExistence type="predicted"/>
<feature type="signal peptide" evidence="1">
    <location>
        <begin position="1"/>
        <end position="17"/>
    </location>
</feature>
<evidence type="ECO:0000313" key="4">
    <source>
        <dbReference type="Proteomes" id="UP000500938"/>
    </source>
</evidence>
<dbReference type="KEGG" id="ggr:HKW67_00125"/>
<keyword evidence="1" id="KW-0732">Signal</keyword>
<gene>
    <name evidence="3" type="ORF">HKW67_00125</name>
</gene>
<evidence type="ECO:0000256" key="1">
    <source>
        <dbReference type="SAM" id="SignalP"/>
    </source>
</evidence>